<dbReference type="Proteomes" id="UP000194360">
    <property type="component" value="Unassembled WGS sequence"/>
</dbReference>
<keyword evidence="3" id="KW-1185">Reference proteome</keyword>
<keyword evidence="1" id="KW-1133">Transmembrane helix</keyword>
<dbReference type="Gene3D" id="1.20.1250.20">
    <property type="entry name" value="MFS general substrate transporter like domains"/>
    <property type="match status" value="1"/>
</dbReference>
<evidence type="ECO:0000313" key="3">
    <source>
        <dbReference type="Proteomes" id="UP000194360"/>
    </source>
</evidence>
<sequence>MRCSLPGQAAGWARGRPCSSVALVPDGGVWSVLLVAAAQAAYGFGLGLEDPNKLGCRQAVTPAGMQGRMNATMRSVNRTMAVVGALAGGVLGDRIGLQPTLWLAVVVVSVAAAVIAFSPLRGARRDADERAT</sequence>
<dbReference type="AlphaFoldDB" id="A0A1Y2MZP8"/>
<evidence type="ECO:0000256" key="1">
    <source>
        <dbReference type="SAM" id="Phobius"/>
    </source>
</evidence>
<name>A0A1Y2MZP8_PSEAH</name>
<dbReference type="STRING" id="2074.BG845_02452"/>
<keyword evidence="1" id="KW-0472">Membrane</keyword>
<reference evidence="2 3" key="1">
    <citation type="submission" date="2016-09" db="EMBL/GenBank/DDBJ databases">
        <title>Pseudonocardia autotrophica DSM535, a candidate organism with high potential of specific P450 cytochromes.</title>
        <authorList>
            <person name="Grumaz C."/>
            <person name="Vainshtein Y."/>
            <person name="Kirstahler P."/>
            <person name="Sohn K."/>
        </authorList>
    </citation>
    <scope>NUCLEOTIDE SEQUENCE [LARGE SCALE GENOMIC DNA]</scope>
    <source>
        <strain evidence="2 3">DSM 535</strain>
    </source>
</reference>
<feature type="transmembrane region" description="Helical" evidence="1">
    <location>
        <begin position="75"/>
        <end position="95"/>
    </location>
</feature>
<dbReference type="SUPFAM" id="SSF103473">
    <property type="entry name" value="MFS general substrate transporter"/>
    <property type="match status" value="1"/>
</dbReference>
<dbReference type="InterPro" id="IPR036259">
    <property type="entry name" value="MFS_trans_sf"/>
</dbReference>
<evidence type="ECO:0008006" key="4">
    <source>
        <dbReference type="Google" id="ProtNLM"/>
    </source>
</evidence>
<comment type="caution">
    <text evidence="2">The sequence shown here is derived from an EMBL/GenBank/DDBJ whole genome shotgun (WGS) entry which is preliminary data.</text>
</comment>
<feature type="transmembrane region" description="Helical" evidence="1">
    <location>
        <begin position="101"/>
        <end position="120"/>
    </location>
</feature>
<accession>A0A1Y2MZP8</accession>
<dbReference type="EMBL" id="MIGB01000011">
    <property type="protein sequence ID" value="OSY40694.1"/>
    <property type="molecule type" value="Genomic_DNA"/>
</dbReference>
<keyword evidence="1" id="KW-0812">Transmembrane</keyword>
<organism evidence="2 3">
    <name type="scientific">Pseudonocardia autotrophica</name>
    <name type="common">Amycolata autotrophica</name>
    <name type="synonym">Nocardia autotrophica</name>
    <dbReference type="NCBI Taxonomy" id="2074"/>
    <lineage>
        <taxon>Bacteria</taxon>
        <taxon>Bacillati</taxon>
        <taxon>Actinomycetota</taxon>
        <taxon>Actinomycetes</taxon>
        <taxon>Pseudonocardiales</taxon>
        <taxon>Pseudonocardiaceae</taxon>
        <taxon>Pseudonocardia</taxon>
    </lineage>
</organism>
<protein>
    <recommendedName>
        <fullName evidence="4">Enterobactin exporter EntS</fullName>
    </recommendedName>
</protein>
<proteinExistence type="predicted"/>
<evidence type="ECO:0000313" key="2">
    <source>
        <dbReference type="EMBL" id="OSY40694.1"/>
    </source>
</evidence>
<gene>
    <name evidence="2" type="ORF">BG845_02452</name>
</gene>